<reference evidence="1 2" key="1">
    <citation type="submission" date="2019-03" db="EMBL/GenBank/DDBJ databases">
        <title>Single cell metagenomics reveals metabolic interactions within the superorganism composed of flagellate Streblomastix strix and complex community of Bacteroidetes bacteria on its surface.</title>
        <authorList>
            <person name="Treitli S.C."/>
            <person name="Kolisko M."/>
            <person name="Husnik F."/>
            <person name="Keeling P."/>
            <person name="Hampl V."/>
        </authorList>
    </citation>
    <scope>NUCLEOTIDE SEQUENCE [LARGE SCALE GENOMIC DNA]</scope>
    <source>
        <strain evidence="1">ST1C</strain>
    </source>
</reference>
<proteinExistence type="predicted"/>
<evidence type="ECO:0000313" key="1">
    <source>
        <dbReference type="EMBL" id="KAA6394172.1"/>
    </source>
</evidence>
<protein>
    <submittedName>
        <fullName evidence="1">Uncharacterized protein</fullName>
    </submittedName>
</protein>
<evidence type="ECO:0000313" key="2">
    <source>
        <dbReference type="Proteomes" id="UP000324800"/>
    </source>
</evidence>
<dbReference type="EMBL" id="SNRW01002020">
    <property type="protein sequence ID" value="KAA6394172.1"/>
    <property type="molecule type" value="Genomic_DNA"/>
</dbReference>
<dbReference type="Proteomes" id="UP000324800">
    <property type="component" value="Unassembled WGS sequence"/>
</dbReference>
<dbReference type="AlphaFoldDB" id="A0A5J4WHW9"/>
<accession>A0A5J4WHW9</accession>
<organism evidence="1 2">
    <name type="scientific">Streblomastix strix</name>
    <dbReference type="NCBI Taxonomy" id="222440"/>
    <lineage>
        <taxon>Eukaryota</taxon>
        <taxon>Metamonada</taxon>
        <taxon>Preaxostyla</taxon>
        <taxon>Oxymonadida</taxon>
        <taxon>Streblomastigidae</taxon>
        <taxon>Streblomastix</taxon>
    </lineage>
</organism>
<comment type="caution">
    <text evidence="1">The sequence shown here is derived from an EMBL/GenBank/DDBJ whole genome shotgun (WGS) entry which is preliminary data.</text>
</comment>
<name>A0A5J4WHW9_9EUKA</name>
<sequence>MTLLTGAVNREKVQDQEVIQGLGNIRVQEKLEQMRIEIIMDLKPETNQELDAEERIEEDGIITKESD</sequence>
<gene>
    <name evidence="1" type="ORF">EZS28_010306</name>
</gene>